<protein>
    <submittedName>
        <fullName evidence="3">M6 family metalloprotease domain-containing protein</fullName>
    </submittedName>
</protein>
<dbReference type="SUPFAM" id="SSF55486">
    <property type="entry name" value="Metalloproteases ('zincins'), catalytic domain"/>
    <property type="match status" value="1"/>
</dbReference>
<evidence type="ECO:0000256" key="2">
    <source>
        <dbReference type="SAM" id="SignalP"/>
    </source>
</evidence>
<name>A0A6H1UCN4_9GAMM</name>
<dbReference type="NCBIfam" id="TIGR03296">
    <property type="entry name" value="M6dom_TIGR03296"/>
    <property type="match status" value="1"/>
</dbReference>
<dbReference type="Pfam" id="PF22352">
    <property type="entry name" value="K319L-like_PKD"/>
    <property type="match status" value="1"/>
</dbReference>
<evidence type="ECO:0000313" key="4">
    <source>
        <dbReference type="Proteomes" id="UP000501602"/>
    </source>
</evidence>
<keyword evidence="4" id="KW-1185">Reference proteome</keyword>
<gene>
    <name evidence="3" type="ORF">HER31_03145</name>
</gene>
<dbReference type="RefSeq" id="WP_168659227.1">
    <property type="nucleotide sequence ID" value="NZ_CP051180.1"/>
</dbReference>
<dbReference type="GO" id="GO:0006508">
    <property type="term" value="P:proteolysis"/>
    <property type="evidence" value="ECO:0007669"/>
    <property type="project" value="UniProtKB-KW"/>
</dbReference>
<dbReference type="PANTHER" id="PTHR41775:SF1">
    <property type="entry name" value="PEPTIDASE M6-LIKE DOMAIN-CONTAINING PROTEIN"/>
    <property type="match status" value="1"/>
</dbReference>
<keyword evidence="2" id="KW-0732">Signal</keyword>
<feature type="region of interest" description="Disordered" evidence="1">
    <location>
        <begin position="53"/>
        <end position="73"/>
    </location>
</feature>
<dbReference type="Gene3D" id="2.60.40.3010">
    <property type="match status" value="2"/>
</dbReference>
<keyword evidence="3" id="KW-0482">Metalloprotease</keyword>
<dbReference type="InterPro" id="IPR020008">
    <property type="entry name" value="GlyGly_CTERM"/>
</dbReference>
<evidence type="ECO:0000313" key="3">
    <source>
        <dbReference type="EMBL" id="QIZ75966.1"/>
    </source>
</evidence>
<feature type="signal peptide" evidence="2">
    <location>
        <begin position="1"/>
        <end position="19"/>
    </location>
</feature>
<dbReference type="Proteomes" id="UP000501602">
    <property type="component" value="Chromosome"/>
</dbReference>
<organism evidence="3 4">
    <name type="scientific">Ferrimonas lipolytica</name>
    <dbReference type="NCBI Taxonomy" id="2724191"/>
    <lineage>
        <taxon>Bacteria</taxon>
        <taxon>Pseudomonadati</taxon>
        <taxon>Pseudomonadota</taxon>
        <taxon>Gammaproteobacteria</taxon>
        <taxon>Alteromonadales</taxon>
        <taxon>Ferrimonadaceae</taxon>
        <taxon>Ferrimonas</taxon>
    </lineage>
</organism>
<feature type="chain" id="PRO_5026102674" evidence="2">
    <location>
        <begin position="20"/>
        <end position="1546"/>
    </location>
</feature>
<dbReference type="KEGG" id="fes:HER31_03145"/>
<proteinExistence type="predicted"/>
<sequence>MKYWLIILCWLLPMQLAAMQPPTDHQRQQLNKDPNRHERAEFARSLLLPPRLESEQAPSAAEPTDIPPLGRTRNLPATGTVRIPIILMEFNDYLHAPDKDLNYYYERTFEPNPTALAPPADSINAYYHRASRGQLNIEGDLLGWFNPGYNRPIDEGNVVEAAEKMLTEALEHFSAQGHDLSQYDNDNDGDIDTVAVLWTGPIGDWATLWWGWATAYSSIEVDGLKLAGFTWQWANAAAGQEFTPVVINHEMGHVLGLPDLYDYDSSVGNSGGVGTFDLMHGNVYGINGFFKSILGWVEPTVAATVGGTGNLALNEQTILQIMPGTQKDNPNDEFFVVEHRTPQGNDIEAYFLPAEGAVAVWHVDAGFYGGSRSKNNNSYSEDKLLRLVQADGLDNIELSGARAESGDFFGSGARFGFTEPAGSRRNDLSQSGVAIDVSSVATTEAQINYALVADVPDFRLDIPRYSFIRDGDELPLYFVSEPLDIELLHRGEPLAQLSAAEIPYRWDFSQTSAIDGWLEFKVTNSAGVTASEFRHTSPTMEQPFYSYVNLSQDPYDQSLDVVKLLRESGLTVLVSRYLLSSYYPYLSGAFISYGAGRKEIDRYRYGLAETLLEYRAIGLPYYFESEDYWSDVVDMDTAPDRIYEAFRVYQSLGESVVSTVSSNDINLESEQYAQLEEYQYSDVLLFPDSHGLESLLQVDGMNSYYNPGTGEFTDPMPISGSCSVLDPQSLRIAASCILRRFNDFEQRQILNRYFDAMNIEASLYTGLPEFVLASPRSVWEQQVVQLSVVLEKLAVAEVEIDWQQLSGPSITIDSSDPVAPRLTFDVGSADNSVEIEVAVTHDGKTARKRAEIAVSKLALPEFDVEALQFPAEVAEGEPVEIKVNTELTDTAGWEYSFTQSSGSAVTNLQTEFFRASFTAPQVDTDELIEIEYNLRFPNIHNITKSALIRVVDYQLPSLGQQPSYSILEGSNVQIMPQLVNPAGLDVELIWHFAAGIEPVWSQQGNILHVEAPRVMEQSQIQFTLELMLDGTLLESQPVTITVDDIAAPQLRSTTTFNANGGDVVELAIDVTDSSGYPLSYSWLQTSGDSVTLSAPNTATPSFTAPQASDDLRLLFEVTVGNGFEEATATVEVNVAANGAVPNFAISSPTSAYSGQRVDLAVSLDGLTVEQVELEWLQLAGGIGVELNVDDPLNAWFIVPDGIDDQTVEFELQVSHNGRVGRNTVSVLLRQYVAPTIQITVDDEVLEWERVTVAATVANPAALPLQFELLQHSGAAIEAVEWVDGSVSFIAAEVASDQTVELQYIARFEELFLFTQSISITVKNQQQASLGVQPQLEAIEGQRLLVEPRVNNPQQQAVTVSWRFDSGVEPSWNQVDDNLELEVPTIVTDQVARFTVELWLDGALIDAQNVELALINVLPPILTSASMAAQVSGNQVRLSIGVVDNSANELFYLWRQLSGTSVVLDDANSATPSFTAPTVTSNEELLFEVEVNNGIEQAIAQVRVTIEPKAAVIVSANGSGGGGGGALNCWSVVVLALLGWRRRLLRN</sequence>
<accession>A0A6H1UCN4</accession>
<reference evidence="3 4" key="1">
    <citation type="submission" date="2020-04" db="EMBL/GenBank/DDBJ databases">
        <title>Ferrimonas sp. S7 isolated from sea water.</title>
        <authorList>
            <person name="Bae S.S."/>
            <person name="Baek K."/>
        </authorList>
    </citation>
    <scope>NUCLEOTIDE SEQUENCE [LARGE SCALE GENOMIC DNA]</scope>
    <source>
        <strain evidence="3 4">S7</strain>
    </source>
</reference>
<evidence type="ECO:0000256" key="1">
    <source>
        <dbReference type="SAM" id="MobiDB-lite"/>
    </source>
</evidence>
<dbReference type="PANTHER" id="PTHR41775">
    <property type="entry name" value="SECRETED PROTEIN-RELATED"/>
    <property type="match status" value="1"/>
</dbReference>
<dbReference type="EMBL" id="CP051180">
    <property type="protein sequence ID" value="QIZ75966.1"/>
    <property type="molecule type" value="Genomic_DNA"/>
</dbReference>
<dbReference type="NCBIfam" id="TIGR03501">
    <property type="entry name" value="GlyGly_CTERM"/>
    <property type="match status" value="1"/>
</dbReference>
<keyword evidence="3" id="KW-0378">Hydrolase</keyword>
<keyword evidence="3" id="KW-0645">Protease</keyword>
<dbReference type="InterPro" id="IPR008757">
    <property type="entry name" value="Peptidase_M6-like_domain"/>
</dbReference>
<dbReference type="GO" id="GO:0008237">
    <property type="term" value="F:metallopeptidase activity"/>
    <property type="evidence" value="ECO:0007669"/>
    <property type="project" value="UniProtKB-KW"/>
</dbReference>